<evidence type="ECO:0000256" key="2">
    <source>
        <dbReference type="ARBA" id="ARBA00019014"/>
    </source>
</evidence>
<dbReference type="PANTHER" id="PTHR12598:SF0">
    <property type="entry name" value="COPPER HOMEOSTASIS PROTEIN CUTC HOMOLOG"/>
    <property type="match status" value="1"/>
</dbReference>
<dbReference type="STRING" id="252740.A0A423VP64"/>
<sequence length="291" mass="29635">MTTTTTTAMTITGLEVPVFSPASAMAALSRGASRLEVNRAGSYPQGGTTPDEAEVAPLSGSPAPLRIMIRPRGPPTVGGGGGAGPDFVYSGAELDDMRDAIRRFKACGHLRAERGDGFVFGVLMEEKEEEEEEGRAALAVDVDANSELVQLARPFPCVFHRAFDDVLGSSSSSSSNTVERALRAVAACGFDGVLTSGGPGRAADNAEALSLVLRRAVPAGLEVIVGGGVRSSNARALRGALLCGGGGGGAVPGGARVWLHSSCLTARSGGEVDEEEVARIVSVLGEGALEA</sequence>
<organism evidence="4 5">
    <name type="scientific">Cytospora chrysosperma</name>
    <name type="common">Cytospora canker fungus</name>
    <name type="synonym">Sphaeria chrysosperma</name>
    <dbReference type="NCBI Taxonomy" id="252740"/>
    <lineage>
        <taxon>Eukaryota</taxon>
        <taxon>Fungi</taxon>
        <taxon>Dikarya</taxon>
        <taxon>Ascomycota</taxon>
        <taxon>Pezizomycotina</taxon>
        <taxon>Sordariomycetes</taxon>
        <taxon>Sordariomycetidae</taxon>
        <taxon>Diaporthales</taxon>
        <taxon>Cytosporaceae</taxon>
        <taxon>Cytospora</taxon>
    </lineage>
</organism>
<dbReference type="GO" id="GO:0005507">
    <property type="term" value="F:copper ion binding"/>
    <property type="evidence" value="ECO:0007669"/>
    <property type="project" value="TreeGrafter"/>
</dbReference>
<comment type="similarity">
    <text evidence="1">Belongs to the CutC family.</text>
</comment>
<gene>
    <name evidence="4" type="ORF">VSDG_06627</name>
</gene>
<dbReference type="InterPro" id="IPR005627">
    <property type="entry name" value="CutC-like"/>
</dbReference>
<dbReference type="Pfam" id="PF03932">
    <property type="entry name" value="CutC"/>
    <property type="match status" value="1"/>
</dbReference>
<dbReference type="SUPFAM" id="SSF110395">
    <property type="entry name" value="CutC-like"/>
    <property type="match status" value="1"/>
</dbReference>
<proteinExistence type="inferred from homology"/>
<dbReference type="AlphaFoldDB" id="A0A423VP64"/>
<reference evidence="4 5" key="1">
    <citation type="submission" date="2015-09" db="EMBL/GenBank/DDBJ databases">
        <title>Host preference determinants of Valsa canker pathogens revealed by comparative genomics.</title>
        <authorList>
            <person name="Yin Z."/>
            <person name="Huang L."/>
        </authorList>
    </citation>
    <scope>NUCLEOTIDE SEQUENCE [LARGE SCALE GENOMIC DNA]</scope>
    <source>
        <strain evidence="4 5">YSFL</strain>
    </source>
</reference>
<dbReference type="InterPro" id="IPR036822">
    <property type="entry name" value="CutC-like_dom_sf"/>
</dbReference>
<accession>A0A423VP64</accession>
<feature type="region of interest" description="Disordered" evidence="3">
    <location>
        <begin position="39"/>
        <end position="59"/>
    </location>
</feature>
<dbReference type="OrthoDB" id="7392499at2759"/>
<dbReference type="EMBL" id="LJZO01000036">
    <property type="protein sequence ID" value="ROV92718.1"/>
    <property type="molecule type" value="Genomic_DNA"/>
</dbReference>
<comment type="caution">
    <text evidence="4">The sequence shown here is derived from an EMBL/GenBank/DDBJ whole genome shotgun (WGS) entry which is preliminary data.</text>
</comment>
<evidence type="ECO:0000256" key="3">
    <source>
        <dbReference type="SAM" id="MobiDB-lite"/>
    </source>
</evidence>
<keyword evidence="5" id="KW-1185">Reference proteome</keyword>
<dbReference type="Proteomes" id="UP000284375">
    <property type="component" value="Unassembled WGS sequence"/>
</dbReference>
<dbReference type="PANTHER" id="PTHR12598">
    <property type="entry name" value="COPPER HOMEOSTASIS PROTEIN CUTC"/>
    <property type="match status" value="1"/>
</dbReference>
<evidence type="ECO:0000313" key="4">
    <source>
        <dbReference type="EMBL" id="ROV92718.1"/>
    </source>
</evidence>
<dbReference type="Gene3D" id="3.20.20.380">
    <property type="entry name" value="Copper homeostasis (CutC) domain"/>
    <property type="match status" value="1"/>
</dbReference>
<evidence type="ECO:0000256" key="1">
    <source>
        <dbReference type="ARBA" id="ARBA00007768"/>
    </source>
</evidence>
<name>A0A423VP64_CYTCH</name>
<evidence type="ECO:0000313" key="5">
    <source>
        <dbReference type="Proteomes" id="UP000284375"/>
    </source>
</evidence>
<protein>
    <recommendedName>
        <fullName evidence="2">Copper homeostasis protein cutC homolog</fullName>
    </recommendedName>
</protein>